<dbReference type="Gene3D" id="3.30.40.10">
    <property type="entry name" value="Zinc/RING finger domain, C3HC4 (zinc finger)"/>
    <property type="match status" value="1"/>
</dbReference>
<dbReference type="VEuPathDB" id="FungiDB:RhiirFUN_003371"/>
<dbReference type="EMBL" id="LLXL01002781">
    <property type="protein sequence ID" value="PKK59972.1"/>
    <property type="molecule type" value="Genomic_DNA"/>
</dbReference>
<dbReference type="Proteomes" id="UP000233469">
    <property type="component" value="Unassembled WGS sequence"/>
</dbReference>
<name>A0A2N1MEC1_9GLOM</name>
<evidence type="ECO:0000313" key="3">
    <source>
        <dbReference type="Proteomes" id="UP000233469"/>
    </source>
</evidence>
<dbReference type="VEuPathDB" id="FungiDB:RhiirFUN_024318"/>
<dbReference type="SUPFAM" id="SSF57850">
    <property type="entry name" value="RING/U-box"/>
    <property type="match status" value="1"/>
</dbReference>
<keyword evidence="1" id="KW-0802">TPR repeat</keyword>
<reference evidence="2 3" key="2">
    <citation type="submission" date="2017-10" db="EMBL/GenBank/DDBJ databases">
        <title>Extensive intraspecific genome diversity in a model arbuscular mycorrhizal fungus.</title>
        <authorList>
            <person name="Chen E.C.H."/>
            <person name="Morin E."/>
            <person name="Baudet D."/>
            <person name="Noel J."/>
            <person name="Ndikumana S."/>
            <person name="Charron P."/>
            <person name="St-Onge C."/>
            <person name="Giorgi J."/>
            <person name="Grigoriev I.V."/>
            <person name="Roux C."/>
            <person name="Martin F.M."/>
            <person name="Corradi N."/>
        </authorList>
    </citation>
    <scope>NUCLEOTIDE SEQUENCE [LARGE SCALE GENOMIC DNA]</scope>
    <source>
        <strain evidence="2 3">C2</strain>
    </source>
</reference>
<organism evidence="2 3">
    <name type="scientific">Rhizophagus irregularis</name>
    <dbReference type="NCBI Taxonomy" id="588596"/>
    <lineage>
        <taxon>Eukaryota</taxon>
        <taxon>Fungi</taxon>
        <taxon>Fungi incertae sedis</taxon>
        <taxon>Mucoromycota</taxon>
        <taxon>Glomeromycotina</taxon>
        <taxon>Glomeromycetes</taxon>
        <taxon>Glomerales</taxon>
        <taxon>Glomeraceae</taxon>
        <taxon>Rhizophagus</taxon>
    </lineage>
</organism>
<sequence length="922" mass="108010">MEGSSSQGGSSSSNTIPEIHDSVFSYKTVSHENFFNNSILLKLEEDGFTTPDEKAEELIKRLAYIKYLYALKLLFENLQNEFSPQILRDTLVALADPTPFDFYAKQSVTRLELHLRTWVTVLERICFSPIILSKELRDKVYNSLSKFAEIHRKTTQVIEIGLDNNFRSKFNQFNKQSNNQDDQIITKKRNYNIDFLLIHLRDTLHSLRDDETWFQEIIRRTKELLKAALNITPGILSVAGVALPNDNCSILSMLTQIRKGLSFKYPVASYYVDWRIMLMFQHNLFTWSEGTEMIISKKFCELVLMEYLWSFLEREWIDVTNKSILDSQTKFDEVSNKVTKALKNTGNFLNDLAGNEPIALPHTLWFGILDLAQNLIQKSTQTSTYGLCYYLAIESLNKAPSSFIQFKAVEILLHLHNIDSKMFSMIDDDFDQYIKELNKNNKSSDFSEKFQNLLLFIKEKHLEDLKILSENIGKEKKGKGKGKSLNQNSYLKGEQSSNSNVIDIIAAEMTCPVSSEPEDQLCILKCQHTLSLNNLKLLKQKICPKCREKIEENDIRYLPQNSIYKNLYTKFSESGHFVTPIKLEKEDQIYDDSDNPEADLIIAKKKKFINSIIKLNSNISLSSILSRNSKKQHPTYQNIIKEINEKHYEKAESLCKEFLNFFPKSYSLRCILGYIYRCLKNYEQAHFYLKEAINLKPKEPIAYLICGEIFFWQKLKMYHEAMLDLNLLYDKSYYSYISYIYLLREYTDFWLYLNVNNNNDLSELGIVNGFSKHMYEKSQVYFISNLVNLNSELHQLQENDINKNSEQYKDSELKHYEHILKYEDVLKLKKLGWIEYQLPKDIDKGYVQSSIEINGSINMQIDYVRRGYNNEEITYIPNICISDFLPNFHKSYPNVPVTFKDKYFSRKEMENLLELNDKINYL</sequence>
<dbReference type="Gene3D" id="1.25.40.1040">
    <property type="match status" value="1"/>
</dbReference>
<evidence type="ECO:0000313" key="2">
    <source>
        <dbReference type="EMBL" id="PKK59972.1"/>
    </source>
</evidence>
<dbReference type="VEuPathDB" id="FungiDB:RhiirA1_462106"/>
<proteinExistence type="predicted"/>
<comment type="caution">
    <text evidence="2">The sequence shown here is derived from an EMBL/GenBank/DDBJ whole genome shotgun (WGS) entry which is preliminary data.</text>
</comment>
<protein>
    <submittedName>
        <fullName evidence="2">Uncharacterized protein</fullName>
    </submittedName>
</protein>
<evidence type="ECO:0000256" key="1">
    <source>
        <dbReference type="PROSITE-ProRule" id="PRU00339"/>
    </source>
</evidence>
<gene>
    <name evidence="2" type="ORF">RhiirC2_819641</name>
</gene>
<dbReference type="VEuPathDB" id="FungiDB:RhiirA1_457615"/>
<dbReference type="InterPro" id="IPR011990">
    <property type="entry name" value="TPR-like_helical_dom_sf"/>
</dbReference>
<accession>A0A2N1MEC1</accession>
<reference evidence="2 3" key="1">
    <citation type="submission" date="2016-04" db="EMBL/GenBank/DDBJ databases">
        <title>Genome analyses suggest a sexual origin of heterokaryosis in a supposedly ancient asexual fungus.</title>
        <authorList>
            <person name="Ropars J."/>
            <person name="Sedzielewska K."/>
            <person name="Noel J."/>
            <person name="Charron P."/>
            <person name="Farinelli L."/>
            <person name="Marton T."/>
            <person name="Kruger M."/>
            <person name="Pelin A."/>
            <person name="Brachmann A."/>
            <person name="Corradi N."/>
        </authorList>
    </citation>
    <scope>NUCLEOTIDE SEQUENCE [LARGE SCALE GENOMIC DNA]</scope>
    <source>
        <strain evidence="2 3">C2</strain>
    </source>
</reference>
<dbReference type="InterPro" id="IPR013083">
    <property type="entry name" value="Znf_RING/FYVE/PHD"/>
</dbReference>
<dbReference type="AlphaFoldDB" id="A0A2N1MEC1"/>
<dbReference type="VEuPathDB" id="FungiDB:FUN_021546"/>
<dbReference type="PROSITE" id="PS50005">
    <property type="entry name" value="TPR"/>
    <property type="match status" value="1"/>
</dbReference>
<dbReference type="InterPro" id="IPR019734">
    <property type="entry name" value="TPR_rpt"/>
</dbReference>
<feature type="repeat" description="TPR" evidence="1">
    <location>
        <begin position="666"/>
        <end position="699"/>
    </location>
</feature>
<dbReference type="SUPFAM" id="SSF48452">
    <property type="entry name" value="TPR-like"/>
    <property type="match status" value="1"/>
</dbReference>